<evidence type="ECO:0000313" key="1">
    <source>
        <dbReference type="EMBL" id="CAE7219772.1"/>
    </source>
</evidence>
<dbReference type="AlphaFoldDB" id="A0A6S6WHI3"/>
<organism evidence="1 2">
    <name type="scientific">Pyrenophora teres f. teres</name>
    <dbReference type="NCBI Taxonomy" id="97479"/>
    <lineage>
        <taxon>Eukaryota</taxon>
        <taxon>Fungi</taxon>
        <taxon>Dikarya</taxon>
        <taxon>Ascomycota</taxon>
        <taxon>Pezizomycotina</taxon>
        <taxon>Dothideomycetes</taxon>
        <taxon>Pleosporomycetidae</taxon>
        <taxon>Pleosporales</taxon>
        <taxon>Pleosporineae</taxon>
        <taxon>Pleosporaceae</taxon>
        <taxon>Pyrenophora</taxon>
    </lineage>
</organism>
<sequence>MRLAATTVLFLAPLLAVADYACAIYYDHELTKDADTNTAVNSFRDTTALNICKNLGGDRPSPADIGVVNKNQPHVCSLCRKGGNYYHEEDHLDRGIGPWMTYTYRCGNFAPGSCQYT</sequence>
<dbReference type="EMBL" id="HG992988">
    <property type="protein sequence ID" value="CAE7219772.1"/>
    <property type="molecule type" value="Genomic_DNA"/>
</dbReference>
<name>A0A6S6WHI3_9PLEO</name>
<reference evidence="1" key="1">
    <citation type="submission" date="2021-02" db="EMBL/GenBank/DDBJ databases">
        <authorList>
            <person name="Syme A R."/>
            <person name="Syme A R."/>
            <person name="Moolhuijzen P."/>
        </authorList>
    </citation>
    <scope>NUCLEOTIDE SEQUENCE</scope>
    <source>
        <strain evidence="1">W1-1</strain>
    </source>
</reference>
<evidence type="ECO:0000313" key="2">
    <source>
        <dbReference type="Proteomes" id="UP000472372"/>
    </source>
</evidence>
<protein>
    <submittedName>
        <fullName evidence="1">Uncharacterized protein</fullName>
    </submittedName>
</protein>
<accession>A0A6S6WHI3</accession>
<gene>
    <name evidence="1" type="ORF">PTTW11_11217</name>
</gene>
<proteinExistence type="predicted"/>
<dbReference type="Proteomes" id="UP000472372">
    <property type="component" value="Chromosome 12"/>
</dbReference>